<organism evidence="5 6">
    <name type="scientific">Diplocarpon coronariae</name>
    <dbReference type="NCBI Taxonomy" id="2795749"/>
    <lineage>
        <taxon>Eukaryota</taxon>
        <taxon>Fungi</taxon>
        <taxon>Dikarya</taxon>
        <taxon>Ascomycota</taxon>
        <taxon>Pezizomycotina</taxon>
        <taxon>Leotiomycetes</taxon>
        <taxon>Helotiales</taxon>
        <taxon>Drepanopezizaceae</taxon>
        <taxon>Diplocarpon</taxon>
    </lineage>
</organism>
<dbReference type="InterPro" id="IPR022093">
    <property type="entry name" value="Rad26-like_helical"/>
</dbReference>
<dbReference type="EMBL" id="MZNU01000217">
    <property type="protein sequence ID" value="OWP02713.1"/>
    <property type="molecule type" value="Genomic_DNA"/>
</dbReference>
<dbReference type="InterPro" id="IPR048380">
    <property type="entry name" value="Rad26-like_N"/>
</dbReference>
<dbReference type="AlphaFoldDB" id="A0A218Z5A9"/>
<dbReference type="Pfam" id="PF21048">
    <property type="entry name" value="Rad26-like_N"/>
    <property type="match status" value="1"/>
</dbReference>
<accession>A0A218Z5A9</accession>
<feature type="region of interest" description="Disordered" evidence="1">
    <location>
        <begin position="75"/>
        <end position="108"/>
    </location>
</feature>
<dbReference type="STRING" id="503106.A0A218Z5A9"/>
<dbReference type="Pfam" id="PF21046">
    <property type="entry name" value="Rad26-like_C"/>
    <property type="match status" value="1"/>
</dbReference>
<feature type="domain" description="Rad26-like helical repeats" evidence="2">
    <location>
        <begin position="479"/>
        <end position="673"/>
    </location>
</feature>
<evidence type="ECO:0000313" key="6">
    <source>
        <dbReference type="Proteomes" id="UP000242519"/>
    </source>
</evidence>
<feature type="domain" description="Rad26-like C-terminal" evidence="3">
    <location>
        <begin position="680"/>
        <end position="743"/>
    </location>
</feature>
<dbReference type="InterPro" id="IPR048379">
    <property type="entry name" value="Rad26-like_C"/>
</dbReference>
<keyword evidence="6" id="KW-1185">Reference proteome</keyword>
<sequence length="746" mass="83902">MAGYDDGDSFFADEDLDALPEDTLDELENNAIQFTQAQTQAPRLHPPPSSDYGDEFDDEDLDDAVVIDESRSTVAAVNYPHRSNPAQTSQREHVNPNLNLPSRQWPGPPPNYNQSRYNPAILPPLQSRHSAEHDSMGAAQGSAQATQQDPEAERLRQMVEELTRERDSLKNDINAKAGEISIVRRKHETSLKEYERELATARKLGEDKIAKQQKELEAARIAEKSAATERDFMKRDLAEESERVRRSNKAREAEKKGTDLTSTPKKNKAFAHRDGFDDEEIEVLSPSRGSPSKFQRRNPGTPPKPGKRKRKTIESPAGALQVIRSEEPTSKDPGQNIPVLDDALIARLGIQDERFDFLGMMLDHRVDGKKLRTFEELGKHAYPSAPHESFQAIILGRIPSLGFRKQSKDLIIDFCELLISIWSQCFEEEYYDPIYLFVAMLTFALELNTSSIAPHIINTLLPIAQRTTDRVAIARFNRVPHDERIDCTACMSLLYLVAQGCMSSQEYILNFWKAMRWDLVLFMLSPNQGLTDVELMLDLLSTSIMKDSFGALIGDETMNNRPGYIIDRISFCFTETPRNVVYSTNWEARRKPAIGQKWDAADVSHLQIRALLLLIGMTRSPYASNALAAHQELVGKLVSLISDKIENLYDFGSGREDSARIVTLATRLLYYIVTKYDNLDLQKKLSTIPGGCQEYLLCLSRLNFSEDNLVLESGIEPDVAGLAFELLGLHVTPEEGDAIHDAFSGS</sequence>
<evidence type="ECO:0000259" key="3">
    <source>
        <dbReference type="Pfam" id="PF21046"/>
    </source>
</evidence>
<feature type="region of interest" description="Disordered" evidence="1">
    <location>
        <begin position="128"/>
        <end position="153"/>
    </location>
</feature>
<evidence type="ECO:0000256" key="1">
    <source>
        <dbReference type="SAM" id="MobiDB-lite"/>
    </source>
</evidence>
<protein>
    <submittedName>
        <fullName evidence="5">DNA repair protein Rad</fullName>
    </submittedName>
</protein>
<feature type="region of interest" description="Disordered" evidence="1">
    <location>
        <begin position="222"/>
        <end position="318"/>
    </location>
</feature>
<evidence type="ECO:0000259" key="4">
    <source>
        <dbReference type="Pfam" id="PF21048"/>
    </source>
</evidence>
<evidence type="ECO:0000313" key="5">
    <source>
        <dbReference type="EMBL" id="OWP02713.1"/>
    </source>
</evidence>
<feature type="domain" description="Rad26-like N-terminal" evidence="4">
    <location>
        <begin position="357"/>
        <end position="405"/>
    </location>
</feature>
<feature type="compositionally biased region" description="Low complexity" evidence="1">
    <location>
        <begin position="137"/>
        <end position="148"/>
    </location>
</feature>
<dbReference type="InParanoid" id="A0A218Z5A9"/>
<proteinExistence type="predicted"/>
<comment type="caution">
    <text evidence="5">The sequence shown here is derived from an EMBL/GenBank/DDBJ whole genome shotgun (WGS) entry which is preliminary data.</text>
</comment>
<feature type="region of interest" description="Disordered" evidence="1">
    <location>
        <begin position="35"/>
        <end position="59"/>
    </location>
</feature>
<dbReference type="Pfam" id="PF12331">
    <property type="entry name" value="Rad26-like_helical_rpts"/>
    <property type="match status" value="1"/>
</dbReference>
<evidence type="ECO:0000259" key="2">
    <source>
        <dbReference type="Pfam" id="PF12331"/>
    </source>
</evidence>
<name>A0A218Z5A9_9HELO</name>
<dbReference type="OrthoDB" id="5245063at2759"/>
<reference evidence="5 6" key="1">
    <citation type="submission" date="2017-04" db="EMBL/GenBank/DDBJ databases">
        <title>Draft genome sequence of Marssonina coronaria NL1: causal agent of apple blotch.</title>
        <authorList>
            <person name="Cheng Q."/>
        </authorList>
    </citation>
    <scope>NUCLEOTIDE SEQUENCE [LARGE SCALE GENOMIC DNA]</scope>
    <source>
        <strain evidence="5 6">NL1</strain>
    </source>
</reference>
<dbReference type="Proteomes" id="UP000242519">
    <property type="component" value="Unassembled WGS sequence"/>
</dbReference>
<feature type="compositionally biased region" description="Basic and acidic residues" evidence="1">
    <location>
        <begin position="222"/>
        <end position="258"/>
    </location>
</feature>
<gene>
    <name evidence="5" type="ORF">B2J93_130</name>
</gene>